<dbReference type="AlphaFoldDB" id="A0A8C5PY23"/>
<evidence type="ECO:0000313" key="3">
    <source>
        <dbReference type="Ensembl" id="ENSLLEP00000029360.1"/>
    </source>
</evidence>
<evidence type="ECO:0000256" key="1">
    <source>
        <dbReference type="SAM" id="MobiDB-lite"/>
    </source>
</evidence>
<feature type="compositionally biased region" description="Low complexity" evidence="1">
    <location>
        <begin position="202"/>
        <end position="217"/>
    </location>
</feature>
<dbReference type="OrthoDB" id="9947256at2759"/>
<dbReference type="Pfam" id="PF00168">
    <property type="entry name" value="C2"/>
    <property type="match status" value="1"/>
</dbReference>
<proteinExistence type="predicted"/>
<feature type="compositionally biased region" description="Low complexity" evidence="1">
    <location>
        <begin position="154"/>
        <end position="166"/>
    </location>
</feature>
<keyword evidence="4" id="KW-1185">Reference proteome</keyword>
<dbReference type="GeneTree" id="ENSGT00940000162206"/>
<feature type="region of interest" description="Disordered" evidence="1">
    <location>
        <begin position="143"/>
        <end position="166"/>
    </location>
</feature>
<name>A0A8C5PY23_9ANUR</name>
<dbReference type="PROSITE" id="PS50004">
    <property type="entry name" value="C2"/>
    <property type="match status" value="1"/>
</dbReference>
<reference evidence="3" key="2">
    <citation type="submission" date="2025-09" db="UniProtKB">
        <authorList>
            <consortium name="Ensembl"/>
        </authorList>
    </citation>
    <scope>IDENTIFICATION</scope>
</reference>
<organism evidence="3 4">
    <name type="scientific">Leptobrachium leishanense</name>
    <name type="common">Leishan spiny toad</name>
    <dbReference type="NCBI Taxonomy" id="445787"/>
    <lineage>
        <taxon>Eukaryota</taxon>
        <taxon>Metazoa</taxon>
        <taxon>Chordata</taxon>
        <taxon>Craniata</taxon>
        <taxon>Vertebrata</taxon>
        <taxon>Euteleostomi</taxon>
        <taxon>Amphibia</taxon>
        <taxon>Batrachia</taxon>
        <taxon>Anura</taxon>
        <taxon>Pelobatoidea</taxon>
        <taxon>Megophryidae</taxon>
        <taxon>Leptobrachium</taxon>
    </lineage>
</organism>
<dbReference type="Proteomes" id="UP000694569">
    <property type="component" value="Unplaced"/>
</dbReference>
<dbReference type="InterPro" id="IPR043549">
    <property type="entry name" value="C2C4C/C2C4D"/>
</dbReference>
<dbReference type="Ensembl" id="ENSLLET00000030495.1">
    <property type="protein sequence ID" value="ENSLLEP00000029360.1"/>
    <property type="gene ID" value="ENSLLEG00000018584.1"/>
</dbReference>
<dbReference type="SUPFAM" id="SSF49562">
    <property type="entry name" value="C2 domain (Calcium/lipid-binding domain, CaLB)"/>
    <property type="match status" value="1"/>
</dbReference>
<evidence type="ECO:0000313" key="4">
    <source>
        <dbReference type="Proteomes" id="UP000694569"/>
    </source>
</evidence>
<protein>
    <recommendedName>
        <fullName evidence="2">C2 domain-containing protein</fullName>
    </recommendedName>
</protein>
<dbReference type="InterPro" id="IPR035892">
    <property type="entry name" value="C2_domain_sf"/>
</dbReference>
<evidence type="ECO:0000259" key="2">
    <source>
        <dbReference type="PROSITE" id="PS50004"/>
    </source>
</evidence>
<dbReference type="PANTHER" id="PTHR46291:SF10">
    <property type="entry name" value="C2 CALCIUM-DEPENDENT DOMAIN-CONTAINING PROTEIN 4C-LIKE"/>
    <property type="match status" value="1"/>
</dbReference>
<dbReference type="InterPro" id="IPR000008">
    <property type="entry name" value="C2_dom"/>
</dbReference>
<feature type="region of interest" description="Disordered" evidence="1">
    <location>
        <begin position="200"/>
        <end position="225"/>
    </location>
</feature>
<sequence length="379" mass="43062">CRLAPRLRSAPLKMLPTCPNILTPDQIPKFIIPPKWQTAHMCSVPEPGSKLIPKSLLRSASRHIIQVEPIEPEMGALDQIHSLNFRVPLIGSPYLSESLHTRRRESLFHEMCQTHGHLDLKSLSPLDPDYALRWRSPSSDMDLKRISNGHLESDTTSSTESSPFSSPLLTRTIPVNLVGQVYGNQRLFCRSTSINTLARANSLSNEDTSSTDTSPSVSRKRPQQDHRMAMTHLVPPPAFHLDFICCKERLTKETEVMLCKGGLIHLSTEYMKEAKRLRVKLVSAENLYPLNQDPKTISCFTVMSLQPGKLQKQRSTIIRRSRNPIFNEDFYFEEVEKEELDTWKLRVKVLNRGSGMRRDHLLGHIELLLSAILPPLPDP</sequence>
<dbReference type="PANTHER" id="PTHR46291">
    <property type="entry name" value="C2 DOMAIN-CONTAINING PROTEIN"/>
    <property type="match status" value="1"/>
</dbReference>
<reference evidence="3" key="1">
    <citation type="submission" date="2025-08" db="UniProtKB">
        <authorList>
            <consortium name="Ensembl"/>
        </authorList>
    </citation>
    <scope>IDENTIFICATION</scope>
</reference>
<accession>A0A8C5PY23</accession>
<feature type="domain" description="C2" evidence="2">
    <location>
        <begin position="260"/>
        <end position="379"/>
    </location>
</feature>
<dbReference type="Gene3D" id="2.60.40.150">
    <property type="entry name" value="C2 domain"/>
    <property type="match status" value="1"/>
</dbReference>
<dbReference type="SMART" id="SM00239">
    <property type="entry name" value="C2"/>
    <property type="match status" value="1"/>
</dbReference>